<dbReference type="Proteomes" id="UP000676336">
    <property type="component" value="Unassembled WGS sequence"/>
</dbReference>
<evidence type="ECO:0000313" key="3">
    <source>
        <dbReference type="Proteomes" id="UP000663824"/>
    </source>
</evidence>
<dbReference type="Proteomes" id="UP000663824">
    <property type="component" value="Unassembled WGS sequence"/>
</dbReference>
<name>A0A816WY24_9BILA</name>
<organism evidence="1 3">
    <name type="scientific">Rotaria magnacalcarata</name>
    <dbReference type="NCBI Taxonomy" id="392030"/>
    <lineage>
        <taxon>Eukaryota</taxon>
        <taxon>Metazoa</taxon>
        <taxon>Spiralia</taxon>
        <taxon>Gnathifera</taxon>
        <taxon>Rotifera</taxon>
        <taxon>Eurotatoria</taxon>
        <taxon>Bdelloidea</taxon>
        <taxon>Philodinida</taxon>
        <taxon>Philodinidae</taxon>
        <taxon>Rotaria</taxon>
    </lineage>
</organism>
<dbReference type="EMBL" id="CAJOBI010260283">
    <property type="protein sequence ID" value="CAF5120582.1"/>
    <property type="molecule type" value="Genomic_DNA"/>
</dbReference>
<dbReference type="EMBL" id="CAJNRE010015693">
    <property type="protein sequence ID" value="CAF2140053.1"/>
    <property type="molecule type" value="Genomic_DNA"/>
</dbReference>
<reference evidence="1" key="1">
    <citation type="submission" date="2021-02" db="EMBL/GenBank/DDBJ databases">
        <authorList>
            <person name="Nowell W R."/>
        </authorList>
    </citation>
    <scope>NUCLEOTIDE SEQUENCE</scope>
</reference>
<evidence type="ECO:0000313" key="2">
    <source>
        <dbReference type="EMBL" id="CAF5120582.1"/>
    </source>
</evidence>
<evidence type="ECO:0000313" key="1">
    <source>
        <dbReference type="EMBL" id="CAF2140053.1"/>
    </source>
</evidence>
<comment type="caution">
    <text evidence="1">The sequence shown here is derived from an EMBL/GenBank/DDBJ whole genome shotgun (WGS) entry which is preliminary data.</text>
</comment>
<proteinExistence type="predicted"/>
<feature type="non-terminal residue" evidence="1">
    <location>
        <position position="1"/>
    </location>
</feature>
<sequence length="48" mass="5513">SLWYVNGSTSKQIDKYVHSACLIINDNQQGKIAVSYNNEPKRIEIFNL</sequence>
<protein>
    <submittedName>
        <fullName evidence="1">Uncharacterized protein</fullName>
    </submittedName>
</protein>
<accession>A0A816WY24</accession>
<dbReference type="AlphaFoldDB" id="A0A816WY24"/>
<gene>
    <name evidence="1" type="ORF">MBJ925_LOCUS29338</name>
    <name evidence="2" type="ORF">SMN809_LOCUS62503</name>
</gene>